<dbReference type="AlphaFoldDB" id="E0S3T9"/>
<dbReference type="HOGENOM" id="CLU_1583453_0_0_9"/>
<evidence type="ECO:0000313" key="2">
    <source>
        <dbReference type="Proteomes" id="UP000001299"/>
    </source>
</evidence>
<organism evidence="1 2">
    <name type="scientific">Butyrivibrio proteoclasticus (strain ATCC 51982 / DSM 14932 / B316)</name>
    <name type="common">Clostridium proteoclasticum</name>
    <dbReference type="NCBI Taxonomy" id="515622"/>
    <lineage>
        <taxon>Bacteria</taxon>
        <taxon>Bacillati</taxon>
        <taxon>Bacillota</taxon>
        <taxon>Clostridia</taxon>
        <taxon>Lachnospirales</taxon>
        <taxon>Lachnospiraceae</taxon>
        <taxon>Butyrivibrio</taxon>
    </lineage>
</organism>
<protein>
    <submittedName>
        <fullName evidence="1">Uncharacterized protein</fullName>
    </submittedName>
</protein>
<keyword evidence="2" id="KW-1185">Reference proteome</keyword>
<proteinExistence type="predicted"/>
<dbReference type="Proteomes" id="UP000001299">
    <property type="component" value="Plasmid pCY360"/>
</dbReference>
<gene>
    <name evidence="1" type="ordered locus">bpr_II132</name>
</gene>
<dbReference type="EMBL" id="CP001812">
    <property type="protein sequence ID" value="ADL36071.1"/>
    <property type="molecule type" value="Genomic_DNA"/>
</dbReference>
<dbReference type="RefSeq" id="WP_013282720.1">
    <property type="nucleotide sequence ID" value="NC_014389.1"/>
</dbReference>
<geneLocation type="plasmid" evidence="1 2">
    <name>pCY360</name>
</geneLocation>
<name>E0S3T9_BUTPB</name>
<keyword evidence="1" id="KW-0614">Plasmid</keyword>
<reference evidence="1 2" key="1">
    <citation type="journal article" date="2010" name="PLoS ONE">
        <title>The glycobiome of the rumen bacterium Butyrivibrio proteoclasticus B316(T) highlights adaptation to a polysaccharide-rich environment.</title>
        <authorList>
            <person name="Kelly W.J."/>
            <person name="Leahy S.C."/>
            <person name="Altermann E."/>
            <person name="Yeoman C.J."/>
            <person name="Dunne J.C."/>
            <person name="Kong Z."/>
            <person name="Pacheco D.M."/>
            <person name="Li D."/>
            <person name="Noel S.J."/>
            <person name="Moon C.D."/>
            <person name="Cookson A.L."/>
            <person name="Attwood G.T."/>
        </authorList>
    </citation>
    <scope>NUCLEOTIDE SEQUENCE [LARGE SCALE GENOMIC DNA]</scope>
    <source>
        <strain evidence="2">ATCC 51982 / DSM 14932 / B316</strain>
        <plasmid evidence="2">Plasmid pCY360</plasmid>
    </source>
</reference>
<evidence type="ECO:0000313" key="1">
    <source>
        <dbReference type="EMBL" id="ADL36071.1"/>
    </source>
</evidence>
<accession>E0S3T9</accession>
<sequence>MSEMKNRLMEMLKKEGFGGFVVDSFDEAKNNSRKKNIVLLDDGIYVTFKAKVGEKNNIFGELVCWVDDEFNEDESVYTSAVNAVIVLFTYSDEELDQHIADDDLVENFTPYNMTEWTVKNLIADNEENNIESITSDAYGKGYYEGYHDALVDLMDKLGIKHNEEIYNS</sequence>
<dbReference type="KEGG" id="bpb:bpr_II132"/>